<name>A0AAV5SQM8_9BILA</name>
<evidence type="ECO:0000313" key="3">
    <source>
        <dbReference type="EMBL" id="GMT08174.1"/>
    </source>
</evidence>
<comment type="caution">
    <text evidence="2">The sequence shown here is derived from an EMBL/GenBank/DDBJ whole genome shotgun (WGS) entry which is preliminary data.</text>
</comment>
<dbReference type="EMBL" id="BTSX01000002">
    <property type="protein sequence ID" value="GMS84910.1"/>
    <property type="molecule type" value="Genomic_DNA"/>
</dbReference>
<accession>A0AAV5SQM8</accession>
<protein>
    <submittedName>
        <fullName evidence="2">Uncharacterized protein</fullName>
    </submittedName>
</protein>
<feature type="non-terminal residue" evidence="2">
    <location>
        <position position="81"/>
    </location>
</feature>
<sequence>LQNLVLILLCIPTVVASPHRSLIRPNITFNRVVEWKCTNGDFMSDSITAFNQSNYNCLHIKSKFDDCCSAFKSCNEEMCKR</sequence>
<proteinExistence type="predicted"/>
<dbReference type="EMBL" id="BTSX01000024">
    <property type="protein sequence ID" value="GMT08174.1"/>
    <property type="molecule type" value="Genomic_DNA"/>
</dbReference>
<organism evidence="2 4">
    <name type="scientific">Pristionchus entomophagus</name>
    <dbReference type="NCBI Taxonomy" id="358040"/>
    <lineage>
        <taxon>Eukaryota</taxon>
        <taxon>Metazoa</taxon>
        <taxon>Ecdysozoa</taxon>
        <taxon>Nematoda</taxon>
        <taxon>Chromadorea</taxon>
        <taxon>Rhabditida</taxon>
        <taxon>Rhabditina</taxon>
        <taxon>Diplogasteromorpha</taxon>
        <taxon>Diplogasteroidea</taxon>
        <taxon>Neodiplogasteridae</taxon>
        <taxon>Pristionchus</taxon>
    </lineage>
</organism>
<dbReference type="AlphaFoldDB" id="A0AAV5SQM8"/>
<evidence type="ECO:0000313" key="2">
    <source>
        <dbReference type="EMBL" id="GMS84910.1"/>
    </source>
</evidence>
<evidence type="ECO:0000256" key="1">
    <source>
        <dbReference type="SAM" id="SignalP"/>
    </source>
</evidence>
<keyword evidence="4" id="KW-1185">Reference proteome</keyword>
<feature type="signal peptide" evidence="1">
    <location>
        <begin position="1"/>
        <end position="16"/>
    </location>
</feature>
<reference evidence="2" key="1">
    <citation type="submission" date="2023-10" db="EMBL/GenBank/DDBJ databases">
        <title>Genome assembly of Pristionchus species.</title>
        <authorList>
            <person name="Yoshida K."/>
            <person name="Sommer R.J."/>
        </authorList>
    </citation>
    <scope>NUCLEOTIDE SEQUENCE</scope>
    <source>
        <strain evidence="2">RS0144</strain>
    </source>
</reference>
<keyword evidence="1" id="KW-0732">Signal</keyword>
<gene>
    <name evidence="3" type="ORF">PENTCL1PPCAC_30348</name>
    <name evidence="2" type="ORF">PENTCL1PPCAC_7085</name>
</gene>
<evidence type="ECO:0000313" key="4">
    <source>
        <dbReference type="Proteomes" id="UP001432027"/>
    </source>
</evidence>
<feature type="chain" id="PRO_5044714682" evidence="1">
    <location>
        <begin position="17"/>
        <end position="81"/>
    </location>
</feature>
<feature type="non-terminal residue" evidence="2">
    <location>
        <position position="1"/>
    </location>
</feature>
<dbReference type="Proteomes" id="UP001432027">
    <property type="component" value="Unassembled WGS sequence"/>
</dbReference>